<dbReference type="InterPro" id="IPR051257">
    <property type="entry name" value="Diverse_CBS-Domain"/>
</dbReference>
<protein>
    <submittedName>
        <fullName evidence="4">CBS domain-containing protein</fullName>
    </submittedName>
</protein>
<keyword evidence="5" id="KW-1185">Reference proteome</keyword>
<dbReference type="InterPro" id="IPR000644">
    <property type="entry name" value="CBS_dom"/>
</dbReference>
<gene>
    <name evidence="4" type="ORF">QWY20_00335</name>
</gene>
<evidence type="ECO:0000259" key="3">
    <source>
        <dbReference type="PROSITE" id="PS51371"/>
    </source>
</evidence>
<dbReference type="SUPFAM" id="SSF54631">
    <property type="entry name" value="CBS-domain pair"/>
    <property type="match status" value="1"/>
</dbReference>
<evidence type="ECO:0000256" key="2">
    <source>
        <dbReference type="PROSITE-ProRule" id="PRU00703"/>
    </source>
</evidence>
<sequence length="147" mass="16313">MSRIGAIMSRKVLTTSEDASLSSLREVFSAAKFQHLPVVDSSGRLQGIISVKDYFRALSPVMDSAFETSVENYIRSRKVRHVMTSPVFTVSDKTSIKEAANLLLQYNIGCLPVVDAEQRLLGIVSWKDVLRFALQPKAAGQQPDRVK</sequence>
<evidence type="ECO:0000256" key="1">
    <source>
        <dbReference type="ARBA" id="ARBA00023122"/>
    </source>
</evidence>
<dbReference type="PROSITE" id="PS51371">
    <property type="entry name" value="CBS"/>
    <property type="match status" value="2"/>
</dbReference>
<dbReference type="EMBL" id="JAUHLI010000001">
    <property type="protein sequence ID" value="MEE1999888.1"/>
    <property type="molecule type" value="Genomic_DNA"/>
</dbReference>
<dbReference type="PANTHER" id="PTHR43080">
    <property type="entry name" value="CBS DOMAIN-CONTAINING PROTEIN CBSX3, MITOCHONDRIAL"/>
    <property type="match status" value="1"/>
</dbReference>
<name>A0ABU7J065_9GAMM</name>
<evidence type="ECO:0000313" key="5">
    <source>
        <dbReference type="Proteomes" id="UP001336314"/>
    </source>
</evidence>
<dbReference type="Proteomes" id="UP001336314">
    <property type="component" value="Unassembled WGS sequence"/>
</dbReference>
<reference evidence="4 5" key="1">
    <citation type="submission" date="2023-07" db="EMBL/GenBank/DDBJ databases">
        <title>Alkalimonas sp., MEB108 novel, alkaliphilic bacterium isolated from Lonar Lake, India.</title>
        <authorList>
            <person name="Joshi A."/>
            <person name="Thite S."/>
        </authorList>
    </citation>
    <scope>NUCLEOTIDE SEQUENCE [LARGE SCALE GENOMIC DNA]</scope>
    <source>
        <strain evidence="4 5">MEB108</strain>
    </source>
</reference>
<dbReference type="PANTHER" id="PTHR43080:SF2">
    <property type="entry name" value="CBS DOMAIN-CONTAINING PROTEIN"/>
    <property type="match status" value="1"/>
</dbReference>
<accession>A0ABU7J065</accession>
<dbReference type="Pfam" id="PF00571">
    <property type="entry name" value="CBS"/>
    <property type="match status" value="2"/>
</dbReference>
<keyword evidence="1 2" id="KW-0129">CBS domain</keyword>
<dbReference type="InterPro" id="IPR046342">
    <property type="entry name" value="CBS_dom_sf"/>
</dbReference>
<evidence type="ECO:0000313" key="4">
    <source>
        <dbReference type="EMBL" id="MEE1999888.1"/>
    </source>
</evidence>
<comment type="caution">
    <text evidence="4">The sequence shown here is derived from an EMBL/GenBank/DDBJ whole genome shotgun (WGS) entry which is preliminary data.</text>
</comment>
<feature type="domain" description="CBS" evidence="3">
    <location>
        <begin position="83"/>
        <end position="139"/>
    </location>
</feature>
<dbReference type="RefSeq" id="WP_330127052.1">
    <property type="nucleotide sequence ID" value="NZ_JAUHLI010000001.1"/>
</dbReference>
<dbReference type="CDD" id="cd04584">
    <property type="entry name" value="CBS_pair_AcuB_like"/>
    <property type="match status" value="1"/>
</dbReference>
<dbReference type="Gene3D" id="3.10.580.10">
    <property type="entry name" value="CBS-domain"/>
    <property type="match status" value="1"/>
</dbReference>
<proteinExistence type="predicted"/>
<organism evidence="4 5">
    <name type="scientific">Alkalimonas cellulosilytica</name>
    <dbReference type="NCBI Taxonomy" id="3058395"/>
    <lineage>
        <taxon>Bacteria</taxon>
        <taxon>Pseudomonadati</taxon>
        <taxon>Pseudomonadota</taxon>
        <taxon>Gammaproteobacteria</taxon>
        <taxon>Alkalimonas</taxon>
    </lineage>
</organism>
<feature type="domain" description="CBS" evidence="3">
    <location>
        <begin position="8"/>
        <end position="64"/>
    </location>
</feature>
<dbReference type="SMART" id="SM00116">
    <property type="entry name" value="CBS"/>
    <property type="match status" value="2"/>
</dbReference>